<gene>
    <name evidence="4" type="ordered locus">STAUR_7905</name>
    <name evidence="5" type="ORF">STIAU_3855</name>
</gene>
<keyword evidence="6" id="KW-1185">Reference proteome</keyword>
<dbReference type="RefSeq" id="WP_002620386.1">
    <property type="nucleotide sequence ID" value="NC_014623.1"/>
</dbReference>
<evidence type="ECO:0000259" key="3">
    <source>
        <dbReference type="PROSITE" id="PS51371"/>
    </source>
</evidence>
<dbReference type="CDD" id="cd02205">
    <property type="entry name" value="CBS_pair_SF"/>
    <property type="match status" value="1"/>
</dbReference>
<dbReference type="Proteomes" id="UP000001351">
    <property type="component" value="Chromosome"/>
</dbReference>
<reference evidence="5 7" key="1">
    <citation type="submission" date="2006-04" db="EMBL/GenBank/DDBJ databases">
        <authorList>
            <person name="Nierman W.C."/>
        </authorList>
    </citation>
    <scope>NUCLEOTIDE SEQUENCE [LARGE SCALE GENOMIC DNA]</scope>
    <source>
        <strain evidence="5 7">DW4/3-1</strain>
    </source>
</reference>
<dbReference type="eggNOG" id="COG0517">
    <property type="taxonomic scope" value="Bacteria"/>
</dbReference>
<proteinExistence type="predicted"/>
<name>Q08MH8_STIAD</name>
<dbReference type="KEGG" id="sur:STAUR_7905"/>
<dbReference type="Gene3D" id="3.10.580.10">
    <property type="entry name" value="CBS-domain"/>
    <property type="match status" value="1"/>
</dbReference>
<keyword evidence="1" id="KW-0129">CBS domain</keyword>
<accession>Q08MH8</accession>
<dbReference type="InterPro" id="IPR046342">
    <property type="entry name" value="CBS_dom_sf"/>
</dbReference>
<dbReference type="AlphaFoldDB" id="Q08MH8"/>
<organism evidence="5 7">
    <name type="scientific">Stigmatella aurantiaca (strain DW4/3-1)</name>
    <dbReference type="NCBI Taxonomy" id="378806"/>
    <lineage>
        <taxon>Bacteria</taxon>
        <taxon>Pseudomonadati</taxon>
        <taxon>Myxococcota</taxon>
        <taxon>Myxococcia</taxon>
        <taxon>Myxococcales</taxon>
        <taxon>Cystobacterineae</taxon>
        <taxon>Archangiaceae</taxon>
        <taxon>Stigmatella</taxon>
    </lineage>
</organism>
<sequence length="116" mass="12785">MPHPHTDLEADGMQQQRAEEEETSCQAVAVLPTATLLSALQVMERHHVRLLPVLDETGRLLGLLSEAHILAAWGEDPLLPVSRVMEVCGGGEEPRQVRLIRATDLLEGMLEERGMS</sequence>
<dbReference type="SUPFAM" id="SSF54631">
    <property type="entry name" value="CBS-domain pair"/>
    <property type="match status" value="1"/>
</dbReference>
<evidence type="ECO:0000313" key="7">
    <source>
        <dbReference type="Proteomes" id="UP000032702"/>
    </source>
</evidence>
<dbReference type="Pfam" id="PF00571">
    <property type="entry name" value="CBS"/>
    <property type="match status" value="1"/>
</dbReference>
<feature type="region of interest" description="Disordered" evidence="2">
    <location>
        <begin position="1"/>
        <end position="24"/>
    </location>
</feature>
<dbReference type="EMBL" id="AAMD01000362">
    <property type="protein sequence ID" value="EAU61685.1"/>
    <property type="molecule type" value="Genomic_DNA"/>
</dbReference>
<reference evidence="4 6" key="2">
    <citation type="journal article" date="2011" name="Mol. Biol. Evol.">
        <title>Comparative genomic analysis of fruiting body formation in Myxococcales.</title>
        <authorList>
            <person name="Huntley S."/>
            <person name="Hamann N."/>
            <person name="Wegener-Feldbrugge S."/>
            <person name="Treuner-Lange A."/>
            <person name="Kube M."/>
            <person name="Reinhardt R."/>
            <person name="Klages S."/>
            <person name="Muller R."/>
            <person name="Ronning C.M."/>
            <person name="Nierman W.C."/>
            <person name="Sogaard-Andersen L."/>
        </authorList>
    </citation>
    <scope>NUCLEOTIDE SEQUENCE [LARGE SCALE GENOMIC DNA]</scope>
    <source>
        <strain evidence="4 6">DW4/3-1</strain>
    </source>
</reference>
<evidence type="ECO:0000313" key="6">
    <source>
        <dbReference type="Proteomes" id="UP000001351"/>
    </source>
</evidence>
<evidence type="ECO:0000313" key="5">
    <source>
        <dbReference type="EMBL" id="EAU61685.1"/>
    </source>
</evidence>
<evidence type="ECO:0000256" key="1">
    <source>
        <dbReference type="PROSITE-ProRule" id="PRU00703"/>
    </source>
</evidence>
<feature type="domain" description="CBS" evidence="3">
    <location>
        <begin position="22"/>
        <end position="81"/>
    </location>
</feature>
<evidence type="ECO:0000313" key="4">
    <source>
        <dbReference type="EMBL" id="ADO75660.1"/>
    </source>
</evidence>
<dbReference type="EMBL" id="CP002271">
    <property type="protein sequence ID" value="ADO75660.1"/>
    <property type="molecule type" value="Genomic_DNA"/>
</dbReference>
<dbReference type="Proteomes" id="UP000032702">
    <property type="component" value="Unassembled WGS sequence"/>
</dbReference>
<dbReference type="HOGENOM" id="CLU_2095387_0_0_7"/>
<dbReference type="InterPro" id="IPR000644">
    <property type="entry name" value="CBS_dom"/>
</dbReference>
<evidence type="ECO:0000256" key="2">
    <source>
        <dbReference type="SAM" id="MobiDB-lite"/>
    </source>
</evidence>
<dbReference type="SMART" id="SM00116">
    <property type="entry name" value="CBS"/>
    <property type="match status" value="1"/>
</dbReference>
<dbReference type="STRING" id="378806.STAUR_7905"/>
<dbReference type="PROSITE" id="PS51371">
    <property type="entry name" value="CBS"/>
    <property type="match status" value="1"/>
</dbReference>
<protein>
    <submittedName>
        <fullName evidence="5">CBS-domain-containing protein</fullName>
    </submittedName>
    <submittedName>
        <fullName evidence="4">Conserved uncharacterized protein</fullName>
    </submittedName>
</protein>
<dbReference type="OrthoDB" id="5383410at2"/>